<sequence>MSGLRRLLSPIKASMFSTRPSSPCLSIPRNSTCGRSGLLNILPKHVYPESETHILAFGRLLQRKTLHSVSLAGKKLFVRSFLSFSVATGSIYQQKSVVYAMDDIYADMAVEEPSGFLKDDLHTFWSLARKFQLPVVLLITVLLGWRHPIALAINVTFLLFCTRPNPMSIYMFVEQFLYVKKVEVEDYKILCLARVEVRDFNMDVIGILGGWWVFQTSRSHGP</sequence>
<accession>A0AAP0BPH3</accession>
<protein>
    <submittedName>
        <fullName evidence="1">Uncharacterized protein</fullName>
    </submittedName>
</protein>
<keyword evidence="2" id="KW-1185">Reference proteome</keyword>
<comment type="caution">
    <text evidence="1">The sequence shown here is derived from an EMBL/GenBank/DDBJ whole genome shotgun (WGS) entry which is preliminary data.</text>
</comment>
<name>A0AAP0BPH3_9ASPA</name>
<evidence type="ECO:0000313" key="1">
    <source>
        <dbReference type="EMBL" id="KAK8946777.1"/>
    </source>
</evidence>
<evidence type="ECO:0000313" key="2">
    <source>
        <dbReference type="Proteomes" id="UP001418222"/>
    </source>
</evidence>
<gene>
    <name evidence="1" type="ORF">KSP39_PZI006802</name>
</gene>
<reference evidence="1 2" key="1">
    <citation type="journal article" date="2022" name="Nat. Plants">
        <title>Genomes of leafy and leafless Platanthera orchids illuminate the evolution of mycoheterotrophy.</title>
        <authorList>
            <person name="Li M.H."/>
            <person name="Liu K.W."/>
            <person name="Li Z."/>
            <person name="Lu H.C."/>
            <person name="Ye Q.L."/>
            <person name="Zhang D."/>
            <person name="Wang J.Y."/>
            <person name="Li Y.F."/>
            <person name="Zhong Z.M."/>
            <person name="Liu X."/>
            <person name="Yu X."/>
            <person name="Liu D.K."/>
            <person name="Tu X.D."/>
            <person name="Liu B."/>
            <person name="Hao Y."/>
            <person name="Liao X.Y."/>
            <person name="Jiang Y.T."/>
            <person name="Sun W.H."/>
            <person name="Chen J."/>
            <person name="Chen Y.Q."/>
            <person name="Ai Y."/>
            <person name="Zhai J.W."/>
            <person name="Wu S.S."/>
            <person name="Zhou Z."/>
            <person name="Hsiao Y.Y."/>
            <person name="Wu W.L."/>
            <person name="Chen Y.Y."/>
            <person name="Lin Y.F."/>
            <person name="Hsu J.L."/>
            <person name="Li C.Y."/>
            <person name="Wang Z.W."/>
            <person name="Zhao X."/>
            <person name="Zhong W.Y."/>
            <person name="Ma X.K."/>
            <person name="Ma L."/>
            <person name="Huang J."/>
            <person name="Chen G.Z."/>
            <person name="Huang M.Z."/>
            <person name="Huang L."/>
            <person name="Peng D.H."/>
            <person name="Luo Y.B."/>
            <person name="Zou S.Q."/>
            <person name="Chen S.P."/>
            <person name="Lan S."/>
            <person name="Tsai W.C."/>
            <person name="Van de Peer Y."/>
            <person name="Liu Z.J."/>
        </authorList>
    </citation>
    <scope>NUCLEOTIDE SEQUENCE [LARGE SCALE GENOMIC DNA]</scope>
    <source>
        <strain evidence="1">Lor287</strain>
    </source>
</reference>
<dbReference type="AlphaFoldDB" id="A0AAP0BPH3"/>
<organism evidence="1 2">
    <name type="scientific">Platanthera zijinensis</name>
    <dbReference type="NCBI Taxonomy" id="2320716"/>
    <lineage>
        <taxon>Eukaryota</taxon>
        <taxon>Viridiplantae</taxon>
        <taxon>Streptophyta</taxon>
        <taxon>Embryophyta</taxon>
        <taxon>Tracheophyta</taxon>
        <taxon>Spermatophyta</taxon>
        <taxon>Magnoliopsida</taxon>
        <taxon>Liliopsida</taxon>
        <taxon>Asparagales</taxon>
        <taxon>Orchidaceae</taxon>
        <taxon>Orchidoideae</taxon>
        <taxon>Orchideae</taxon>
        <taxon>Orchidinae</taxon>
        <taxon>Platanthera</taxon>
    </lineage>
</organism>
<proteinExistence type="predicted"/>
<dbReference type="Proteomes" id="UP001418222">
    <property type="component" value="Unassembled WGS sequence"/>
</dbReference>
<dbReference type="EMBL" id="JBBWWQ010000005">
    <property type="protein sequence ID" value="KAK8946777.1"/>
    <property type="molecule type" value="Genomic_DNA"/>
</dbReference>